<dbReference type="EMBL" id="DF142835">
    <property type="protein sequence ID" value="GAA47363.1"/>
    <property type="molecule type" value="Genomic_DNA"/>
</dbReference>
<keyword evidence="2" id="KW-1185">Reference proteome</keyword>
<accession>G7Y300</accession>
<protein>
    <submittedName>
        <fullName evidence="1">Uncharacterized protein</fullName>
    </submittedName>
</protein>
<evidence type="ECO:0000313" key="1">
    <source>
        <dbReference type="EMBL" id="GAA47363.1"/>
    </source>
</evidence>
<gene>
    <name evidence="1" type="ORF">CLF_100268</name>
</gene>
<dbReference type="Proteomes" id="UP000008909">
    <property type="component" value="Unassembled WGS sequence"/>
</dbReference>
<reference key="2">
    <citation type="submission" date="2011-10" db="EMBL/GenBank/DDBJ databases">
        <title>The genome and transcriptome sequence of Clonorchis sinensis provide insights into the carcinogenic liver fluke.</title>
        <authorList>
            <person name="Wang X."/>
            <person name="Huang Y."/>
            <person name="Chen W."/>
            <person name="Liu H."/>
            <person name="Guo L."/>
            <person name="Chen Y."/>
            <person name="Luo F."/>
            <person name="Zhou W."/>
            <person name="Sun J."/>
            <person name="Mao Q."/>
            <person name="Liang P."/>
            <person name="Zhou C."/>
            <person name="Tian Y."/>
            <person name="Men J."/>
            <person name="Lv X."/>
            <person name="Huang L."/>
            <person name="Zhou J."/>
            <person name="Hu Y."/>
            <person name="Li R."/>
            <person name="Zhang F."/>
            <person name="Lei H."/>
            <person name="Li X."/>
            <person name="Hu X."/>
            <person name="Liang C."/>
            <person name="Xu J."/>
            <person name="Wu Z."/>
            <person name="Yu X."/>
        </authorList>
    </citation>
    <scope>NUCLEOTIDE SEQUENCE</scope>
    <source>
        <strain>Henan</strain>
    </source>
</reference>
<sequence>MFTLKEQLDSRIVAGVRWRRRICNEIIIKRVSGYAAGTSIAENIHIVNYGGWATCCTRRKLSAETRVVLRASVAQKLGRELTYRELSTERDVTAERSFLQMAETARWTMYGLAEGIVAGVRWRRRICNEIIIKRVSGYAAGTSIAENIHIVNYGGWATCCTRRKLSAETRVVLRASVAQKLGREFTYREAHWFQQLQFRQPESGNVGHTTKPWRRRHVQFVRKLGGYALKAIALEPQNAYDSPPPRPLLDPLFSLLCNQPNMIRQTFWLYDINVNTDVAVSDDDDDEDHKSSPVINYIGPLFENYQTKRAHTSLDQQGSTRTVIAPGYLGLDRSSRDAEAACEPGILRSRDIGTRAELRMNREPNLKHLVLGLDGIPRRYRSQLDTATAKKPILHAIGGKTDHLLA</sequence>
<name>G7Y300_CLOSI</name>
<dbReference type="AlphaFoldDB" id="G7Y300"/>
<organism evidence="1 2">
    <name type="scientific">Clonorchis sinensis</name>
    <name type="common">Chinese liver fluke</name>
    <dbReference type="NCBI Taxonomy" id="79923"/>
    <lineage>
        <taxon>Eukaryota</taxon>
        <taxon>Metazoa</taxon>
        <taxon>Spiralia</taxon>
        <taxon>Lophotrochozoa</taxon>
        <taxon>Platyhelminthes</taxon>
        <taxon>Trematoda</taxon>
        <taxon>Digenea</taxon>
        <taxon>Opisthorchiida</taxon>
        <taxon>Opisthorchiata</taxon>
        <taxon>Opisthorchiidae</taxon>
        <taxon>Clonorchis</taxon>
    </lineage>
</organism>
<proteinExistence type="predicted"/>
<reference evidence="1" key="1">
    <citation type="journal article" date="2011" name="Genome Biol.">
        <title>The draft genome of the carcinogenic human liver fluke Clonorchis sinensis.</title>
        <authorList>
            <person name="Wang X."/>
            <person name="Chen W."/>
            <person name="Huang Y."/>
            <person name="Sun J."/>
            <person name="Men J."/>
            <person name="Liu H."/>
            <person name="Luo F."/>
            <person name="Guo L."/>
            <person name="Lv X."/>
            <person name="Deng C."/>
            <person name="Zhou C."/>
            <person name="Fan Y."/>
            <person name="Li X."/>
            <person name="Huang L."/>
            <person name="Hu Y."/>
            <person name="Liang C."/>
            <person name="Hu X."/>
            <person name="Xu J."/>
            <person name="Yu X."/>
        </authorList>
    </citation>
    <scope>NUCLEOTIDE SEQUENCE [LARGE SCALE GENOMIC DNA]</scope>
    <source>
        <strain evidence="1">Henan</strain>
    </source>
</reference>
<evidence type="ECO:0000313" key="2">
    <source>
        <dbReference type="Proteomes" id="UP000008909"/>
    </source>
</evidence>